<sequence>MRRGSKTLQQRLFIVLLFSMTGIVIVVSLLFYNRATEQLQRKISDLSSKNVSQTIGLFDLLDKGFDSLSKSISNNFDLVRMLQDRSAEPREQFANERSITNIIGANFFSRDDLIGIHIMTDDGNIYNYGNYINEVMPGYRSTDWYRSILSGGGKIVWLGIYPSSIIDSNETRPVLAFGRQLFDLDEHRPIGVVLYETSPAPILAALDNLKMSPNSEVYLVDADGDLVSATDGAKELPRLGDGKRPTVTGESLVAERDNQLVVSSRLPFAEWTAITVTPDRDLNVELVEMQRYLIIVGVALVLLSIITATVFSKTISSPLKRMIREMKRVELGNFQSQVDAGSYREMDALASSFNRMVRQIGHLIERMKQSAASEKNAELQALQSQVNPHFLYNTLDMIYWMLDEREEDDLGEVVLALSRMFRYSSHWEQGVPVTLGEELEQIRDYLTIITIRLEGRLVVEIDIPQELYGVPIPKMTLQPVIENAVKHGLEPLSGDGKLTLTAEVRDGRLLLTVRDNGVGMTEETLERLQASFSLAPTALVGTGLTEQGEARGVRQEGERDSSAAQGVVGPGKIGNISAEQSVVGPGKTGGGSTVEGLVDSDKLRGSFSEGSMLDQSKMRDSSFVMGKSGRGTAQGGIGLVNVHRRLLHTFGQGYGLQAESRIGEGTVIRLTLPLPPQVIRPGSAESEDTN</sequence>
<keyword evidence="2" id="KW-1003">Cell membrane</keyword>
<dbReference type="Gene3D" id="3.30.565.10">
    <property type="entry name" value="Histidine kinase-like ATPase, C-terminal domain"/>
    <property type="match status" value="1"/>
</dbReference>
<accession>A0A229NYR1</accession>
<dbReference type="SUPFAM" id="SSF55874">
    <property type="entry name" value="ATPase domain of HSP90 chaperone/DNA topoisomerase II/histidine kinase"/>
    <property type="match status" value="1"/>
</dbReference>
<feature type="transmembrane region" description="Helical" evidence="10">
    <location>
        <begin position="292"/>
        <end position="312"/>
    </location>
</feature>
<evidence type="ECO:0000313" key="13">
    <source>
        <dbReference type="Proteomes" id="UP000215145"/>
    </source>
</evidence>
<dbReference type="Pfam" id="PF00672">
    <property type="entry name" value="HAMP"/>
    <property type="match status" value="1"/>
</dbReference>
<evidence type="ECO:0000256" key="4">
    <source>
        <dbReference type="ARBA" id="ARBA00022679"/>
    </source>
</evidence>
<evidence type="ECO:0000313" key="12">
    <source>
        <dbReference type="EMBL" id="OXM14884.1"/>
    </source>
</evidence>
<dbReference type="EMBL" id="NMUQ01000002">
    <property type="protein sequence ID" value="OXM14884.1"/>
    <property type="molecule type" value="Genomic_DNA"/>
</dbReference>
<dbReference type="Pfam" id="PF02743">
    <property type="entry name" value="dCache_1"/>
    <property type="match status" value="1"/>
</dbReference>
<keyword evidence="6 12" id="KW-0418">Kinase</keyword>
<feature type="transmembrane region" description="Helical" evidence="10">
    <location>
        <begin position="12"/>
        <end position="32"/>
    </location>
</feature>
<dbReference type="Gene3D" id="6.10.340.10">
    <property type="match status" value="1"/>
</dbReference>
<dbReference type="InterPro" id="IPR033479">
    <property type="entry name" value="dCache_1"/>
</dbReference>
<keyword evidence="8 10" id="KW-0472">Membrane</keyword>
<dbReference type="PANTHER" id="PTHR34220:SF7">
    <property type="entry name" value="SENSOR HISTIDINE KINASE YPDA"/>
    <property type="match status" value="1"/>
</dbReference>
<keyword evidence="13" id="KW-1185">Reference proteome</keyword>
<feature type="compositionally biased region" description="Basic and acidic residues" evidence="9">
    <location>
        <begin position="548"/>
        <end position="561"/>
    </location>
</feature>
<dbReference type="CDD" id="cd06225">
    <property type="entry name" value="HAMP"/>
    <property type="match status" value="1"/>
</dbReference>
<dbReference type="PANTHER" id="PTHR34220">
    <property type="entry name" value="SENSOR HISTIDINE KINASE YPDA"/>
    <property type="match status" value="1"/>
</dbReference>
<name>A0A229NYR1_9BACL</name>
<dbReference type="SUPFAM" id="SSF158472">
    <property type="entry name" value="HAMP domain-like"/>
    <property type="match status" value="1"/>
</dbReference>
<dbReference type="InterPro" id="IPR010559">
    <property type="entry name" value="Sig_transdc_His_kin_internal"/>
</dbReference>
<comment type="caution">
    <text evidence="12">The sequence shown here is derived from an EMBL/GenBank/DDBJ whole genome shotgun (WGS) entry which is preliminary data.</text>
</comment>
<keyword evidence="5 10" id="KW-0812">Transmembrane</keyword>
<gene>
    <name evidence="12" type="ORF">CGZ75_18640</name>
</gene>
<dbReference type="GO" id="GO:0000155">
    <property type="term" value="F:phosphorelay sensor kinase activity"/>
    <property type="evidence" value="ECO:0007669"/>
    <property type="project" value="InterPro"/>
</dbReference>
<dbReference type="AlphaFoldDB" id="A0A229NYR1"/>
<evidence type="ECO:0000256" key="6">
    <source>
        <dbReference type="ARBA" id="ARBA00022777"/>
    </source>
</evidence>
<proteinExistence type="predicted"/>
<keyword evidence="7 10" id="KW-1133">Transmembrane helix</keyword>
<evidence type="ECO:0000256" key="7">
    <source>
        <dbReference type="ARBA" id="ARBA00022989"/>
    </source>
</evidence>
<dbReference type="InterPro" id="IPR036890">
    <property type="entry name" value="HATPase_C_sf"/>
</dbReference>
<organism evidence="12 13">
    <name type="scientific">Paenibacillus herberti</name>
    <dbReference type="NCBI Taxonomy" id="1619309"/>
    <lineage>
        <taxon>Bacteria</taxon>
        <taxon>Bacillati</taxon>
        <taxon>Bacillota</taxon>
        <taxon>Bacilli</taxon>
        <taxon>Bacillales</taxon>
        <taxon>Paenibacillaceae</taxon>
        <taxon>Paenibacillus</taxon>
    </lineage>
</organism>
<evidence type="ECO:0000256" key="9">
    <source>
        <dbReference type="SAM" id="MobiDB-lite"/>
    </source>
</evidence>
<dbReference type="PROSITE" id="PS50885">
    <property type="entry name" value="HAMP"/>
    <property type="match status" value="1"/>
</dbReference>
<dbReference type="Proteomes" id="UP000215145">
    <property type="component" value="Unassembled WGS sequence"/>
</dbReference>
<keyword evidence="3" id="KW-0597">Phosphoprotein</keyword>
<evidence type="ECO:0000256" key="1">
    <source>
        <dbReference type="ARBA" id="ARBA00004651"/>
    </source>
</evidence>
<dbReference type="Pfam" id="PF06580">
    <property type="entry name" value="His_kinase"/>
    <property type="match status" value="1"/>
</dbReference>
<dbReference type="InterPro" id="IPR003594">
    <property type="entry name" value="HATPase_dom"/>
</dbReference>
<dbReference type="Pfam" id="PF02518">
    <property type="entry name" value="HATPase_c"/>
    <property type="match status" value="1"/>
</dbReference>
<feature type="region of interest" description="Disordered" evidence="9">
    <location>
        <begin position="545"/>
        <end position="601"/>
    </location>
</feature>
<dbReference type="InterPro" id="IPR050640">
    <property type="entry name" value="Bact_2-comp_sensor_kinase"/>
</dbReference>
<comment type="subcellular location">
    <subcellularLocation>
        <location evidence="1">Cell membrane</location>
        <topology evidence="1">Multi-pass membrane protein</topology>
    </subcellularLocation>
</comment>
<evidence type="ECO:0000259" key="11">
    <source>
        <dbReference type="PROSITE" id="PS50885"/>
    </source>
</evidence>
<protein>
    <submittedName>
        <fullName evidence="12">Two-component sensor histidine kinase</fullName>
    </submittedName>
</protein>
<evidence type="ECO:0000256" key="2">
    <source>
        <dbReference type="ARBA" id="ARBA00022475"/>
    </source>
</evidence>
<evidence type="ECO:0000256" key="10">
    <source>
        <dbReference type="SAM" id="Phobius"/>
    </source>
</evidence>
<evidence type="ECO:0000256" key="3">
    <source>
        <dbReference type="ARBA" id="ARBA00022553"/>
    </source>
</evidence>
<dbReference type="InterPro" id="IPR003660">
    <property type="entry name" value="HAMP_dom"/>
</dbReference>
<dbReference type="OrthoDB" id="9776552at2"/>
<reference evidence="12 13" key="1">
    <citation type="submission" date="2017-07" db="EMBL/GenBank/DDBJ databases">
        <title>Paenibacillus herberti R33 genome sequencing and assembly.</title>
        <authorList>
            <person name="Su W."/>
        </authorList>
    </citation>
    <scope>NUCLEOTIDE SEQUENCE [LARGE SCALE GENOMIC DNA]</scope>
    <source>
        <strain evidence="12 13">R33</strain>
    </source>
</reference>
<dbReference type="Gene3D" id="3.30.450.20">
    <property type="entry name" value="PAS domain"/>
    <property type="match status" value="2"/>
</dbReference>
<dbReference type="SMART" id="SM00387">
    <property type="entry name" value="HATPase_c"/>
    <property type="match status" value="1"/>
</dbReference>
<dbReference type="RefSeq" id="WP_089525701.1">
    <property type="nucleotide sequence ID" value="NZ_NMUQ01000002.1"/>
</dbReference>
<keyword evidence="4" id="KW-0808">Transferase</keyword>
<evidence type="ECO:0000256" key="8">
    <source>
        <dbReference type="ARBA" id="ARBA00023136"/>
    </source>
</evidence>
<evidence type="ECO:0000256" key="5">
    <source>
        <dbReference type="ARBA" id="ARBA00022692"/>
    </source>
</evidence>
<feature type="domain" description="HAMP" evidence="11">
    <location>
        <begin position="313"/>
        <end position="365"/>
    </location>
</feature>
<dbReference type="SMART" id="SM00304">
    <property type="entry name" value="HAMP"/>
    <property type="match status" value="1"/>
</dbReference>
<dbReference type="GO" id="GO:0005886">
    <property type="term" value="C:plasma membrane"/>
    <property type="evidence" value="ECO:0007669"/>
    <property type="project" value="UniProtKB-SubCell"/>
</dbReference>